<gene>
    <name evidence="1" type="ORF">SAMN03003324_04034</name>
</gene>
<accession>A0A1I2IVZ5</accession>
<evidence type="ECO:0000313" key="2">
    <source>
        <dbReference type="Proteomes" id="UP000183129"/>
    </source>
</evidence>
<dbReference type="AlphaFoldDB" id="A0A1I2IVZ5"/>
<proteinExistence type="predicted"/>
<evidence type="ECO:0000313" key="1">
    <source>
        <dbReference type="EMBL" id="SFF46662.1"/>
    </source>
</evidence>
<name>A0A1I2IVZ5_9SPHI</name>
<reference evidence="1 2" key="1">
    <citation type="submission" date="2016-10" db="EMBL/GenBank/DDBJ databases">
        <authorList>
            <person name="de Groot N.N."/>
        </authorList>
    </citation>
    <scope>NUCLEOTIDE SEQUENCE [LARGE SCALE GENOMIC DNA]</scope>
    <source>
        <strain evidence="1 2">ATCC 51969</strain>
    </source>
</reference>
<organism evidence="1 2">
    <name type="scientific">Pedobacter antarcticus</name>
    <dbReference type="NCBI Taxonomy" id="34086"/>
    <lineage>
        <taxon>Bacteria</taxon>
        <taxon>Pseudomonadati</taxon>
        <taxon>Bacteroidota</taxon>
        <taxon>Sphingobacteriia</taxon>
        <taxon>Sphingobacteriales</taxon>
        <taxon>Sphingobacteriaceae</taxon>
        <taxon>Pedobacter</taxon>
    </lineage>
</organism>
<dbReference type="Proteomes" id="UP000183129">
    <property type="component" value="Unassembled WGS sequence"/>
</dbReference>
<dbReference type="EMBL" id="FONS01000017">
    <property type="protein sequence ID" value="SFF46662.1"/>
    <property type="molecule type" value="Genomic_DNA"/>
</dbReference>
<sequence length="45" mass="5374">MNIQHPLNMVLMQAWLFLIFYLKKKPDPVLSFVTASEYKTLYLLN</sequence>
<protein>
    <submittedName>
        <fullName evidence="1">Uncharacterized protein</fullName>
    </submittedName>
</protein>